<name>A0A940P5H0_9ENTE</name>
<dbReference type="Gene3D" id="1.20.120.330">
    <property type="entry name" value="Nucleotidyltransferases domain 2"/>
    <property type="match status" value="1"/>
</dbReference>
<gene>
    <name evidence="1" type="ORF">I6N95_12180</name>
</gene>
<comment type="caution">
    <text evidence="1">The sequence shown here is derived from an EMBL/GenBank/DDBJ whole genome shotgun (WGS) entry which is preliminary data.</text>
</comment>
<organism evidence="1 2">
    <name type="scientific">Vagococcus allomyrinae</name>
    <dbReference type="NCBI Taxonomy" id="2794353"/>
    <lineage>
        <taxon>Bacteria</taxon>
        <taxon>Bacillati</taxon>
        <taxon>Bacillota</taxon>
        <taxon>Bacilli</taxon>
        <taxon>Lactobacillales</taxon>
        <taxon>Enterococcaceae</taxon>
        <taxon>Vagococcus</taxon>
    </lineage>
</organism>
<dbReference type="Gene3D" id="3.30.460.10">
    <property type="entry name" value="Beta Polymerase, domain 2"/>
    <property type="match status" value="1"/>
</dbReference>
<reference evidence="1" key="1">
    <citation type="submission" date="2020-12" db="EMBL/GenBank/DDBJ databases">
        <title>Vagococcus allomyrinae sp. nov. and Enterococcus lavae sp. nov., isolated from the larvae of Allomyrina dichotoma.</title>
        <authorList>
            <person name="Lee S.D."/>
        </authorList>
    </citation>
    <scope>NUCLEOTIDE SEQUENCE</scope>
    <source>
        <strain evidence="1">BWB3-3</strain>
    </source>
</reference>
<evidence type="ECO:0000313" key="1">
    <source>
        <dbReference type="EMBL" id="MBP1041767.1"/>
    </source>
</evidence>
<keyword evidence="2" id="KW-1185">Reference proteome</keyword>
<dbReference type="Proteomes" id="UP000674938">
    <property type="component" value="Unassembled WGS sequence"/>
</dbReference>
<proteinExistence type="predicted"/>
<dbReference type="InterPro" id="IPR043519">
    <property type="entry name" value="NT_sf"/>
</dbReference>
<sequence length="279" mass="32657">MQPFEKDMTLARIELCQKIEKSLKADNCILGAFYGGSIAENQEDPYSDIDLRLVVDLETFHQFNQFKVGLVNQWGTILFLENEQSTNLLIAHYDTFIKVDLFCYSIESLVPSLWTRQIEIIKDVPSHLLTNLMVNSREVSYSLSLSELTNWQTKFFAYYHEVYRRIKRHEHYYALDCIDKMRQLIVIGWHYQAELLPNSLGDWAKYQGARSRLNNQQQEQLIDFFLDQDLSQLTDVMAELSLAFLVICEGLEKKATLPYRKSDCQKIFDRVDFGCLTDC</sequence>
<dbReference type="AlphaFoldDB" id="A0A940P5H0"/>
<dbReference type="RefSeq" id="WP_209528238.1">
    <property type="nucleotide sequence ID" value="NZ_JAEEGA010000007.1"/>
</dbReference>
<evidence type="ECO:0000313" key="2">
    <source>
        <dbReference type="Proteomes" id="UP000674938"/>
    </source>
</evidence>
<dbReference type="SUPFAM" id="SSF81301">
    <property type="entry name" value="Nucleotidyltransferase"/>
    <property type="match status" value="1"/>
</dbReference>
<accession>A0A940P5H0</accession>
<dbReference type="EMBL" id="JAEEGA010000007">
    <property type="protein sequence ID" value="MBP1041767.1"/>
    <property type="molecule type" value="Genomic_DNA"/>
</dbReference>
<protein>
    <submittedName>
        <fullName evidence="1">Nucleotidyltransferase domain-containing protein</fullName>
    </submittedName>
</protein>